<name>A0A1F6E8U2_9BACT</name>
<gene>
    <name evidence="2" type="ORF">A3F27_00540</name>
</gene>
<feature type="transmembrane region" description="Helical" evidence="1">
    <location>
        <begin position="34"/>
        <end position="51"/>
    </location>
</feature>
<dbReference type="AlphaFoldDB" id="A0A1F6E8U2"/>
<keyword evidence="1" id="KW-0812">Transmembrane</keyword>
<comment type="caution">
    <text evidence="2">The sequence shown here is derived from an EMBL/GenBank/DDBJ whole genome shotgun (WGS) entry which is preliminary data.</text>
</comment>
<evidence type="ECO:0000256" key="1">
    <source>
        <dbReference type="SAM" id="Phobius"/>
    </source>
</evidence>
<protein>
    <submittedName>
        <fullName evidence="2">Uncharacterized protein</fullName>
    </submittedName>
</protein>
<organism evidence="2 3">
    <name type="scientific">Candidatus Kaiserbacteria bacterium RIFCSPHIGHO2_12_FULL_53_13</name>
    <dbReference type="NCBI Taxonomy" id="1798502"/>
    <lineage>
        <taxon>Bacteria</taxon>
        <taxon>Candidatus Kaiseribacteriota</taxon>
    </lineage>
</organism>
<keyword evidence="1" id="KW-0472">Membrane</keyword>
<feature type="transmembrane region" description="Helical" evidence="1">
    <location>
        <begin position="123"/>
        <end position="147"/>
    </location>
</feature>
<dbReference type="Proteomes" id="UP000176689">
    <property type="component" value="Unassembled WGS sequence"/>
</dbReference>
<evidence type="ECO:0000313" key="3">
    <source>
        <dbReference type="Proteomes" id="UP000176689"/>
    </source>
</evidence>
<dbReference type="EMBL" id="MFLP01000030">
    <property type="protein sequence ID" value="OGG69592.1"/>
    <property type="molecule type" value="Genomic_DNA"/>
</dbReference>
<feature type="transmembrane region" description="Helical" evidence="1">
    <location>
        <begin position="222"/>
        <end position="245"/>
    </location>
</feature>
<feature type="transmembrane region" description="Helical" evidence="1">
    <location>
        <begin position="191"/>
        <end position="210"/>
    </location>
</feature>
<evidence type="ECO:0000313" key="2">
    <source>
        <dbReference type="EMBL" id="OGG69592.1"/>
    </source>
</evidence>
<sequence length="250" mass="29113">MYRDGSKPDEVQIKDVFKQSWLDFRNAFLEYRNSFAVIGLLLAATGLFLGIHTNDEFLKRIQAFLLLVTIISILIVLLGSLKVFLKGKHPELYHASALIFLWIGGLFVFNLLAYFFSNFEAEILFYLKWLGTPVIAVGVNLLAIYTFRLVRKYRNVDGWQLEMFFFYTLNIYLVNKYFFNGLDILKTLRSIFSFDVFNLYIPYIFLISIFSEIRSFGGRALLSMWVETAILMAAIILPLVLYWGLPLFIH</sequence>
<feature type="transmembrane region" description="Helical" evidence="1">
    <location>
        <begin position="159"/>
        <end position="179"/>
    </location>
</feature>
<accession>A0A1F6E8U2</accession>
<reference evidence="2 3" key="1">
    <citation type="journal article" date="2016" name="Nat. Commun.">
        <title>Thousands of microbial genomes shed light on interconnected biogeochemical processes in an aquifer system.</title>
        <authorList>
            <person name="Anantharaman K."/>
            <person name="Brown C.T."/>
            <person name="Hug L.A."/>
            <person name="Sharon I."/>
            <person name="Castelle C.J."/>
            <person name="Probst A.J."/>
            <person name="Thomas B.C."/>
            <person name="Singh A."/>
            <person name="Wilkins M.J."/>
            <person name="Karaoz U."/>
            <person name="Brodie E.L."/>
            <person name="Williams K.H."/>
            <person name="Hubbard S.S."/>
            <person name="Banfield J.F."/>
        </authorList>
    </citation>
    <scope>NUCLEOTIDE SEQUENCE [LARGE SCALE GENOMIC DNA]</scope>
</reference>
<keyword evidence="1" id="KW-1133">Transmembrane helix</keyword>
<feature type="transmembrane region" description="Helical" evidence="1">
    <location>
        <begin position="63"/>
        <end position="85"/>
    </location>
</feature>
<feature type="transmembrane region" description="Helical" evidence="1">
    <location>
        <begin position="97"/>
        <end position="117"/>
    </location>
</feature>
<proteinExistence type="predicted"/>